<evidence type="ECO:0000313" key="4">
    <source>
        <dbReference type="EMBL" id="CAA9525127.1"/>
    </source>
</evidence>
<dbReference type="NCBIfam" id="NF003967">
    <property type="entry name" value="PRK05461.1"/>
    <property type="match status" value="1"/>
</dbReference>
<dbReference type="AlphaFoldDB" id="A0A6J4TIZ2"/>
<dbReference type="PANTHER" id="PTHR14289">
    <property type="entry name" value="F-BOX ONLY PROTEIN 3"/>
    <property type="match status" value="1"/>
</dbReference>
<reference evidence="4" key="1">
    <citation type="submission" date="2020-02" db="EMBL/GenBank/DDBJ databases">
        <authorList>
            <person name="Meier V. D."/>
        </authorList>
    </citation>
    <scope>NUCLEOTIDE SEQUENCE</scope>
    <source>
        <strain evidence="4">AVDCRST_MAG62</strain>
    </source>
</reference>
<proteinExistence type="inferred from homology"/>
<evidence type="ECO:0000256" key="2">
    <source>
        <dbReference type="HAMAP-Rule" id="MF_00791"/>
    </source>
</evidence>
<feature type="domain" description="ApaG" evidence="3">
    <location>
        <begin position="14"/>
        <end position="135"/>
    </location>
</feature>
<organism evidence="4">
    <name type="scientific">uncultured Sphingomonas sp</name>
    <dbReference type="NCBI Taxonomy" id="158754"/>
    <lineage>
        <taxon>Bacteria</taxon>
        <taxon>Pseudomonadati</taxon>
        <taxon>Pseudomonadota</taxon>
        <taxon>Alphaproteobacteria</taxon>
        <taxon>Sphingomonadales</taxon>
        <taxon>Sphingomonadaceae</taxon>
        <taxon>Sphingomonas</taxon>
        <taxon>environmental samples</taxon>
    </lineage>
</organism>
<dbReference type="InterPro" id="IPR007474">
    <property type="entry name" value="ApaG_domain"/>
</dbReference>
<dbReference type="EMBL" id="CADCWB010000168">
    <property type="protein sequence ID" value="CAA9525127.1"/>
    <property type="molecule type" value="Genomic_DNA"/>
</dbReference>
<dbReference type="InterPro" id="IPR036767">
    <property type="entry name" value="ApaG_sf"/>
</dbReference>
<dbReference type="PANTHER" id="PTHR14289:SF16">
    <property type="entry name" value="POLYMERASE DELTA-INTERACTING PROTEIN 2"/>
    <property type="match status" value="1"/>
</dbReference>
<dbReference type="SUPFAM" id="SSF110069">
    <property type="entry name" value="ApaG-like"/>
    <property type="match status" value="1"/>
</dbReference>
<protein>
    <recommendedName>
        <fullName evidence="1 2">Protein ApaG</fullName>
    </recommendedName>
</protein>
<dbReference type="Gene3D" id="2.60.40.1470">
    <property type="entry name" value="ApaG domain"/>
    <property type="match status" value="1"/>
</dbReference>
<dbReference type="HAMAP" id="MF_00791">
    <property type="entry name" value="ApaG"/>
    <property type="match status" value="1"/>
</dbReference>
<evidence type="ECO:0000259" key="3">
    <source>
        <dbReference type="PROSITE" id="PS51087"/>
    </source>
</evidence>
<dbReference type="GO" id="GO:0070987">
    <property type="term" value="P:error-free translesion synthesis"/>
    <property type="evidence" value="ECO:0007669"/>
    <property type="project" value="TreeGrafter"/>
</dbReference>
<evidence type="ECO:0000256" key="1">
    <source>
        <dbReference type="ARBA" id="ARBA00017693"/>
    </source>
</evidence>
<dbReference type="InterPro" id="IPR023065">
    <property type="entry name" value="Uncharacterised_ApaG"/>
</dbReference>
<gene>
    <name evidence="2" type="primary">apaG</name>
    <name evidence="4" type="ORF">AVDCRST_MAG62-1387</name>
</gene>
<sequence length="135" mass="14614">MSAFDTMAVLFPHEAATRGITVRVAVSYLAEQSAPASGRWFWSYHIRLENKSAKSVQLLSRHWRITDGRGSVHEVRGEGVVGEMPLIAPAASFDYVSGCPLSTPTGAMEGSYRMVDEDGGGFDITIPRFPLVGPA</sequence>
<name>A0A6J4TIZ2_9SPHN</name>
<dbReference type="Pfam" id="PF04379">
    <property type="entry name" value="DUF525"/>
    <property type="match status" value="1"/>
</dbReference>
<dbReference type="PROSITE" id="PS51087">
    <property type="entry name" value="APAG"/>
    <property type="match status" value="1"/>
</dbReference>
<accession>A0A6J4TIZ2</accession>